<dbReference type="PROSITE" id="PS50011">
    <property type="entry name" value="PROTEIN_KINASE_DOM"/>
    <property type="match status" value="1"/>
</dbReference>
<dbReference type="EMBL" id="CAKKNE010000001">
    <property type="protein sequence ID" value="CAH0363789.1"/>
    <property type="molecule type" value="Genomic_DNA"/>
</dbReference>
<feature type="compositionally biased region" description="Low complexity" evidence="11">
    <location>
        <begin position="334"/>
        <end position="352"/>
    </location>
</feature>
<evidence type="ECO:0000313" key="13">
    <source>
        <dbReference type="EMBL" id="CAH0363789.1"/>
    </source>
</evidence>
<dbReference type="InterPro" id="IPR011009">
    <property type="entry name" value="Kinase-like_dom_sf"/>
</dbReference>
<keyword evidence="5 10" id="KW-0547">Nucleotide-binding</keyword>
<feature type="compositionally biased region" description="Low complexity" evidence="11">
    <location>
        <begin position="465"/>
        <end position="495"/>
    </location>
</feature>
<dbReference type="AlphaFoldDB" id="A0A8J2WQY4"/>
<dbReference type="Gene3D" id="3.30.200.20">
    <property type="entry name" value="Phosphorylase Kinase, domain 1"/>
    <property type="match status" value="1"/>
</dbReference>
<evidence type="ECO:0000256" key="2">
    <source>
        <dbReference type="ARBA" id="ARBA00012513"/>
    </source>
</evidence>
<dbReference type="OrthoDB" id="248923at2759"/>
<keyword evidence="3" id="KW-0723">Serine/threonine-protein kinase</keyword>
<feature type="compositionally biased region" description="Basic residues" evidence="11">
    <location>
        <begin position="500"/>
        <end position="515"/>
    </location>
</feature>
<dbReference type="EC" id="2.7.11.1" evidence="2"/>
<comment type="catalytic activity">
    <reaction evidence="8">
        <text>L-threonyl-[protein] + ATP = O-phospho-L-threonyl-[protein] + ADP + H(+)</text>
        <dbReference type="Rhea" id="RHEA:46608"/>
        <dbReference type="Rhea" id="RHEA-COMP:11060"/>
        <dbReference type="Rhea" id="RHEA-COMP:11605"/>
        <dbReference type="ChEBI" id="CHEBI:15378"/>
        <dbReference type="ChEBI" id="CHEBI:30013"/>
        <dbReference type="ChEBI" id="CHEBI:30616"/>
        <dbReference type="ChEBI" id="CHEBI:61977"/>
        <dbReference type="ChEBI" id="CHEBI:456216"/>
        <dbReference type="EC" id="2.7.11.1"/>
    </reaction>
</comment>
<dbReference type="GO" id="GO:0004674">
    <property type="term" value="F:protein serine/threonine kinase activity"/>
    <property type="evidence" value="ECO:0007669"/>
    <property type="project" value="UniProtKB-KW"/>
</dbReference>
<evidence type="ECO:0000256" key="9">
    <source>
        <dbReference type="ARBA" id="ARBA00048679"/>
    </source>
</evidence>
<name>A0A8J2WQY4_9STRA</name>
<reference evidence="13" key="1">
    <citation type="submission" date="2021-11" db="EMBL/GenBank/DDBJ databases">
        <authorList>
            <consortium name="Genoscope - CEA"/>
            <person name="William W."/>
        </authorList>
    </citation>
    <scope>NUCLEOTIDE SEQUENCE</scope>
</reference>
<dbReference type="InterPro" id="IPR008271">
    <property type="entry name" value="Ser/Thr_kinase_AS"/>
</dbReference>
<gene>
    <name evidence="13" type="ORF">PECAL_1P01240</name>
</gene>
<proteinExistence type="inferred from homology"/>
<dbReference type="PANTHER" id="PTHR44899:SF6">
    <property type="entry name" value="SERINE_THREONINE PROTEIN KINASE"/>
    <property type="match status" value="1"/>
</dbReference>
<dbReference type="InterPro" id="IPR000719">
    <property type="entry name" value="Prot_kinase_dom"/>
</dbReference>
<evidence type="ECO:0000256" key="7">
    <source>
        <dbReference type="ARBA" id="ARBA00022840"/>
    </source>
</evidence>
<dbReference type="Gene3D" id="1.10.510.10">
    <property type="entry name" value="Transferase(Phosphotransferase) domain 1"/>
    <property type="match status" value="1"/>
</dbReference>
<dbReference type="PROSITE" id="PS00108">
    <property type="entry name" value="PROTEIN_KINASE_ST"/>
    <property type="match status" value="1"/>
</dbReference>
<evidence type="ECO:0000313" key="14">
    <source>
        <dbReference type="Proteomes" id="UP000789595"/>
    </source>
</evidence>
<evidence type="ECO:0000259" key="12">
    <source>
        <dbReference type="PROSITE" id="PS50011"/>
    </source>
</evidence>
<dbReference type="SUPFAM" id="SSF56112">
    <property type="entry name" value="Protein kinase-like (PK-like)"/>
    <property type="match status" value="1"/>
</dbReference>
<evidence type="ECO:0000256" key="3">
    <source>
        <dbReference type="ARBA" id="ARBA00022527"/>
    </source>
</evidence>
<organism evidence="13 14">
    <name type="scientific">Pelagomonas calceolata</name>
    <dbReference type="NCBI Taxonomy" id="35677"/>
    <lineage>
        <taxon>Eukaryota</taxon>
        <taxon>Sar</taxon>
        <taxon>Stramenopiles</taxon>
        <taxon>Ochrophyta</taxon>
        <taxon>Pelagophyceae</taxon>
        <taxon>Pelagomonadales</taxon>
        <taxon>Pelagomonadaceae</taxon>
        <taxon>Pelagomonas</taxon>
    </lineage>
</organism>
<feature type="region of interest" description="Disordered" evidence="11">
    <location>
        <begin position="331"/>
        <end position="354"/>
    </location>
</feature>
<dbReference type="PANTHER" id="PTHR44899">
    <property type="entry name" value="CAMK FAMILY PROTEIN KINASE"/>
    <property type="match status" value="1"/>
</dbReference>
<protein>
    <recommendedName>
        <fullName evidence="2">non-specific serine/threonine protein kinase</fullName>
        <ecNumber evidence="2">2.7.11.1</ecNumber>
    </recommendedName>
</protein>
<evidence type="ECO:0000256" key="10">
    <source>
        <dbReference type="PROSITE-ProRule" id="PRU10141"/>
    </source>
</evidence>
<dbReference type="Pfam" id="PF00069">
    <property type="entry name" value="Pkinase"/>
    <property type="match status" value="1"/>
</dbReference>
<feature type="binding site" evidence="10">
    <location>
        <position position="35"/>
    </location>
    <ligand>
        <name>ATP</name>
        <dbReference type="ChEBI" id="CHEBI:30616"/>
    </ligand>
</feature>
<comment type="caution">
    <text evidence="13">The sequence shown here is derived from an EMBL/GenBank/DDBJ whole genome shotgun (WGS) entry which is preliminary data.</text>
</comment>
<keyword evidence="4" id="KW-0808">Transferase</keyword>
<comment type="catalytic activity">
    <reaction evidence="9">
        <text>L-seryl-[protein] + ATP = O-phospho-L-seryl-[protein] + ADP + H(+)</text>
        <dbReference type="Rhea" id="RHEA:17989"/>
        <dbReference type="Rhea" id="RHEA-COMP:9863"/>
        <dbReference type="Rhea" id="RHEA-COMP:11604"/>
        <dbReference type="ChEBI" id="CHEBI:15378"/>
        <dbReference type="ChEBI" id="CHEBI:29999"/>
        <dbReference type="ChEBI" id="CHEBI:30616"/>
        <dbReference type="ChEBI" id="CHEBI:83421"/>
        <dbReference type="ChEBI" id="CHEBI:456216"/>
        <dbReference type="EC" id="2.7.11.1"/>
    </reaction>
</comment>
<feature type="region of interest" description="Disordered" evidence="11">
    <location>
        <begin position="567"/>
        <end position="588"/>
    </location>
</feature>
<evidence type="ECO:0000256" key="8">
    <source>
        <dbReference type="ARBA" id="ARBA00047899"/>
    </source>
</evidence>
<evidence type="ECO:0000256" key="6">
    <source>
        <dbReference type="ARBA" id="ARBA00022777"/>
    </source>
</evidence>
<dbReference type="PROSITE" id="PS50096">
    <property type="entry name" value="IQ"/>
    <property type="match status" value="1"/>
</dbReference>
<feature type="region of interest" description="Disordered" evidence="11">
    <location>
        <begin position="458"/>
        <end position="520"/>
    </location>
</feature>
<feature type="region of interest" description="Disordered" evidence="11">
    <location>
        <begin position="379"/>
        <end position="409"/>
    </location>
</feature>
<feature type="compositionally biased region" description="Basic and acidic residues" evidence="11">
    <location>
        <begin position="379"/>
        <end position="395"/>
    </location>
</feature>
<dbReference type="Proteomes" id="UP000789595">
    <property type="component" value="Unassembled WGS sequence"/>
</dbReference>
<dbReference type="PROSITE" id="PS00107">
    <property type="entry name" value="PROTEIN_KINASE_ATP"/>
    <property type="match status" value="1"/>
</dbReference>
<sequence length="588" mass="64545">MPLRDFAILHKLGKGTFGTVYKVRRHEDKQLYAMKRVKLSNMPDVEVADALNEVRVLASVKHANVCGFLEAFCESSELVVIIDFCERGDLSQRIDRAKRGRRLIDEGQIRSWLRGIASGLQCLHSHGIVHRDLKPANCFIADNDIVRLGDFNVSKVLKKNQCLMKTKIGTPYYMAPEVWDDRPYTWSADVWALGCTAYELCALRPPFVARSLPGLGRVVKSGKFDALPRTYSKELRDDVVGVSLCVSPQRRPSAQKLAQVLGSTVSPQDSVATDVSLLKTIKVPNNRQLIGKVLPEAQYDEPRSPIAWEEKKQFPDPRKKALLDFGRKIEQSKAAAAPQAPAAPAAEDAPSPTWAERRKMLEKKSAALDARRAEIARRAAPRDEHLRDSSLERHEKRCRSRRGRRAKPVVSAAAAARALAPAFPARLAPAAPPAPAGSPPIKPRGPAAKVIRGALRDVNDDGSASPQKSPQRPQRPVNSNAAARALAAREAAVRASYPHVRVRPQRPAGLRRRPTRPGDVLPGGAAAKIQSVMRGSKTRRQLAALKPTPARFWKPMDPFAAAAAAAMAPARPSRPVARPAARRPAPYF</sequence>
<evidence type="ECO:0000256" key="1">
    <source>
        <dbReference type="ARBA" id="ARBA00010886"/>
    </source>
</evidence>
<evidence type="ECO:0000256" key="5">
    <source>
        <dbReference type="ARBA" id="ARBA00022741"/>
    </source>
</evidence>
<keyword evidence="6" id="KW-0418">Kinase</keyword>
<dbReference type="GO" id="GO:0005524">
    <property type="term" value="F:ATP binding"/>
    <property type="evidence" value="ECO:0007669"/>
    <property type="project" value="UniProtKB-UniRule"/>
</dbReference>
<feature type="compositionally biased region" description="Basic residues" evidence="11">
    <location>
        <begin position="396"/>
        <end position="407"/>
    </location>
</feature>
<keyword evidence="7 10" id="KW-0067">ATP-binding</keyword>
<dbReference type="FunFam" id="3.30.200.20:FF:000097">
    <property type="entry name" value="Probable serine/threonine-protein kinase nek1"/>
    <property type="match status" value="1"/>
</dbReference>
<accession>A0A8J2WQY4</accession>
<dbReference type="SMART" id="SM00220">
    <property type="entry name" value="S_TKc"/>
    <property type="match status" value="1"/>
</dbReference>
<keyword evidence="14" id="KW-1185">Reference proteome</keyword>
<comment type="similarity">
    <text evidence="1">Belongs to the protein kinase superfamily. NEK Ser/Thr protein kinase family. NIMA subfamily.</text>
</comment>
<feature type="domain" description="Protein kinase" evidence="12">
    <location>
        <begin position="6"/>
        <end position="265"/>
    </location>
</feature>
<dbReference type="InterPro" id="IPR051131">
    <property type="entry name" value="NEK_Ser/Thr_kinase_NIMA"/>
</dbReference>
<evidence type="ECO:0000256" key="11">
    <source>
        <dbReference type="SAM" id="MobiDB-lite"/>
    </source>
</evidence>
<evidence type="ECO:0000256" key="4">
    <source>
        <dbReference type="ARBA" id="ARBA00022679"/>
    </source>
</evidence>
<dbReference type="InterPro" id="IPR017441">
    <property type="entry name" value="Protein_kinase_ATP_BS"/>
</dbReference>